<dbReference type="Gene3D" id="3.30.450.40">
    <property type="match status" value="1"/>
</dbReference>
<dbReference type="SUPFAM" id="SSF55874">
    <property type="entry name" value="ATPase domain of HSP90 chaperone/DNA topoisomerase II/histidine kinase"/>
    <property type="match status" value="1"/>
</dbReference>
<dbReference type="GO" id="GO:0016791">
    <property type="term" value="F:phosphatase activity"/>
    <property type="evidence" value="ECO:0007669"/>
    <property type="project" value="TreeGrafter"/>
</dbReference>
<dbReference type="Pfam" id="PF13581">
    <property type="entry name" value="HATPase_c_2"/>
    <property type="match status" value="1"/>
</dbReference>
<dbReference type="SUPFAM" id="SSF81606">
    <property type="entry name" value="PP2C-like"/>
    <property type="match status" value="1"/>
</dbReference>
<dbReference type="AlphaFoldDB" id="A0A919D0S4"/>
<dbReference type="SMART" id="SM00065">
    <property type="entry name" value="GAF"/>
    <property type="match status" value="1"/>
</dbReference>
<organism evidence="4 5">
    <name type="scientific">Streptomyces naganishii JCM 4654</name>
    <dbReference type="NCBI Taxonomy" id="1306179"/>
    <lineage>
        <taxon>Bacteria</taxon>
        <taxon>Bacillati</taxon>
        <taxon>Actinomycetota</taxon>
        <taxon>Actinomycetes</taxon>
        <taxon>Kitasatosporales</taxon>
        <taxon>Streptomycetaceae</taxon>
        <taxon>Streptomyces</taxon>
    </lineage>
</organism>
<dbReference type="Pfam" id="PF07228">
    <property type="entry name" value="SpoIIE"/>
    <property type="match status" value="1"/>
</dbReference>
<evidence type="ECO:0000256" key="1">
    <source>
        <dbReference type="ARBA" id="ARBA00022801"/>
    </source>
</evidence>
<dbReference type="InterPro" id="IPR001932">
    <property type="entry name" value="PPM-type_phosphatase-like_dom"/>
</dbReference>
<dbReference type="SMART" id="SM00331">
    <property type="entry name" value="PP2C_SIG"/>
    <property type="match status" value="1"/>
</dbReference>
<feature type="domain" description="PAS" evidence="3">
    <location>
        <begin position="16"/>
        <end position="53"/>
    </location>
</feature>
<dbReference type="PROSITE" id="PS50112">
    <property type="entry name" value="PAS"/>
    <property type="match status" value="1"/>
</dbReference>
<accession>A0A919D0S4</accession>
<dbReference type="Gene3D" id="3.30.450.20">
    <property type="entry name" value="PAS domain"/>
    <property type="match status" value="2"/>
</dbReference>
<name>A0A919D0S4_9ACTN</name>
<reference evidence="4" key="2">
    <citation type="submission" date="2020-09" db="EMBL/GenBank/DDBJ databases">
        <authorList>
            <person name="Sun Q."/>
            <person name="Ohkuma M."/>
        </authorList>
    </citation>
    <scope>NUCLEOTIDE SEQUENCE</scope>
    <source>
        <strain evidence="4">JCM 4654</strain>
    </source>
</reference>
<comment type="caution">
    <text evidence="4">The sequence shown here is derived from an EMBL/GenBank/DDBJ whole genome shotgun (WGS) entry which is preliminary data.</text>
</comment>
<gene>
    <name evidence="4" type="ORF">GCM10010508_68250</name>
</gene>
<dbReference type="NCBIfam" id="TIGR00229">
    <property type="entry name" value="sensory_box"/>
    <property type="match status" value="1"/>
</dbReference>
<evidence type="ECO:0000259" key="3">
    <source>
        <dbReference type="PROSITE" id="PS50112"/>
    </source>
</evidence>
<dbReference type="Gene3D" id="3.60.40.10">
    <property type="entry name" value="PPM-type phosphatase domain"/>
    <property type="match status" value="1"/>
</dbReference>
<dbReference type="Pfam" id="PF01590">
    <property type="entry name" value="GAF"/>
    <property type="match status" value="1"/>
</dbReference>
<feature type="region of interest" description="Disordered" evidence="2">
    <location>
        <begin position="163"/>
        <end position="205"/>
    </location>
</feature>
<dbReference type="PANTHER" id="PTHR43156">
    <property type="entry name" value="STAGE II SPORULATION PROTEIN E-RELATED"/>
    <property type="match status" value="1"/>
</dbReference>
<dbReference type="InterPro" id="IPR035965">
    <property type="entry name" value="PAS-like_dom_sf"/>
</dbReference>
<dbReference type="SMART" id="SM00091">
    <property type="entry name" value="PAS"/>
    <property type="match status" value="1"/>
</dbReference>
<sequence length="834" mass="89066">MGVSGTASRADPGEPFDIMTAAVAIVGAGGLVVHWSAGAEELLGHPASDVLGRPVGSLWAGRDPATLASRLRRIDRGWDGVVSVRHRAGHTVRLAVRVCPLSGARGDHDWLVVACDAAARRRREVYDSVARGLLRESPIGVAVLDTRLRCRWVNSELTTLEGLPAATVPPGEDTAGEDTPGTAGEDTAGGGAFGGDRAGAEARRTASVVSRHARQVLVSGQCQVTLEHVPPRHGTPGRRSRGHSRLRSFFPLRDGSGRTLGICYAVLDVTGQDPARERLALLNAAGEHIGTTLDLDRTVQELAEVLVPQVADFVAVDLLDAVQVMKARPAGAPYDGAALRRAAHLSVQGDQPEVIVAVGEPTRYPARSPQRRCLATGRPHGEPVGPSTPWLADDPQRWQKMIKLGVHAHLVVPLRARGITMGVVTLLRWKNPDPFDDDDLLLVEELLARAAVCVDNARRFAREHQAALTLQTSLLPPKLPEHSAVEVAHRYLPADAESGVGGDWFDVIPLSGARVALVVGDVIGHGLHAAASMGRVRAAVQTLADLDLPPDELLAHVDDLVVRLSDEAEASAEGPTVVGATCVYAVYDPIARKIVVARAGHPSPAIAHLTEPVEFPDIPAGPPLGLGGLPFESAEIAVEEGSVIALYTDGLIEASDRDVDVGMERLCFTLAHPDRPLEEICDVMVRTLLPDRPRDDVAFLIARTHVMSSDRVASWEVPADPSAVHVARDDVSAQLARWGLQEAAFTTELIVSELLTNAIRHACGPIHLRLILERALICEVSDASNTSPRLRRALGTDEGGRGLFLVAQVAQRWGTRYTSSGKTIWAEQQLPGRA</sequence>
<dbReference type="Gene3D" id="3.30.565.10">
    <property type="entry name" value="Histidine kinase-like ATPase, C-terminal domain"/>
    <property type="match status" value="1"/>
</dbReference>
<evidence type="ECO:0000313" key="5">
    <source>
        <dbReference type="Proteomes" id="UP000608955"/>
    </source>
</evidence>
<dbReference type="Proteomes" id="UP000608955">
    <property type="component" value="Unassembled WGS sequence"/>
</dbReference>
<reference evidence="4" key="1">
    <citation type="journal article" date="2014" name="Int. J. Syst. Evol. Microbiol.">
        <title>Complete genome sequence of Corynebacterium casei LMG S-19264T (=DSM 44701T), isolated from a smear-ripened cheese.</title>
        <authorList>
            <consortium name="US DOE Joint Genome Institute (JGI-PGF)"/>
            <person name="Walter F."/>
            <person name="Albersmeier A."/>
            <person name="Kalinowski J."/>
            <person name="Ruckert C."/>
        </authorList>
    </citation>
    <scope>NUCLEOTIDE SEQUENCE</scope>
    <source>
        <strain evidence="4">JCM 4654</strain>
    </source>
</reference>
<dbReference type="FunFam" id="3.30.565.10:FF:000028">
    <property type="entry name" value="PAS sensor protein"/>
    <property type="match status" value="1"/>
</dbReference>
<dbReference type="InterPro" id="IPR013656">
    <property type="entry name" value="PAS_4"/>
</dbReference>
<dbReference type="Pfam" id="PF08448">
    <property type="entry name" value="PAS_4"/>
    <property type="match status" value="1"/>
</dbReference>
<dbReference type="InterPro" id="IPR003594">
    <property type="entry name" value="HATPase_dom"/>
</dbReference>
<keyword evidence="5" id="KW-1185">Reference proteome</keyword>
<dbReference type="EMBL" id="BMVF01000033">
    <property type="protein sequence ID" value="GHD97058.1"/>
    <property type="molecule type" value="Genomic_DNA"/>
</dbReference>
<dbReference type="CDD" id="cd00130">
    <property type="entry name" value="PAS"/>
    <property type="match status" value="1"/>
</dbReference>
<protein>
    <recommendedName>
        <fullName evidence="3">PAS domain-containing protein</fullName>
    </recommendedName>
</protein>
<keyword evidence="1" id="KW-0378">Hydrolase</keyword>
<dbReference type="InterPro" id="IPR052016">
    <property type="entry name" value="Bact_Sigma-Reg"/>
</dbReference>
<evidence type="ECO:0000256" key="2">
    <source>
        <dbReference type="SAM" id="MobiDB-lite"/>
    </source>
</evidence>
<dbReference type="InterPro" id="IPR036890">
    <property type="entry name" value="HATPase_C_sf"/>
</dbReference>
<dbReference type="FunFam" id="3.30.450.40:FF:000035">
    <property type="entry name" value="PAS sensor protein"/>
    <property type="match status" value="1"/>
</dbReference>
<dbReference type="CDD" id="cd16936">
    <property type="entry name" value="HATPase_RsbW-like"/>
    <property type="match status" value="1"/>
</dbReference>
<dbReference type="FunFam" id="3.60.40.10:FF:000031">
    <property type="entry name" value="PAS sensor protein"/>
    <property type="match status" value="1"/>
</dbReference>
<dbReference type="InterPro" id="IPR036457">
    <property type="entry name" value="PPM-type-like_dom_sf"/>
</dbReference>
<dbReference type="InterPro" id="IPR003018">
    <property type="entry name" value="GAF"/>
</dbReference>
<feature type="compositionally biased region" description="Gly residues" evidence="2">
    <location>
        <begin position="187"/>
        <end position="197"/>
    </location>
</feature>
<dbReference type="InterPro" id="IPR000014">
    <property type="entry name" value="PAS"/>
</dbReference>
<dbReference type="SUPFAM" id="SSF55781">
    <property type="entry name" value="GAF domain-like"/>
    <property type="match status" value="1"/>
</dbReference>
<dbReference type="SUPFAM" id="SSF55785">
    <property type="entry name" value="PYP-like sensor domain (PAS domain)"/>
    <property type="match status" value="1"/>
</dbReference>
<evidence type="ECO:0000313" key="4">
    <source>
        <dbReference type="EMBL" id="GHD97058.1"/>
    </source>
</evidence>
<dbReference type="InterPro" id="IPR029016">
    <property type="entry name" value="GAF-like_dom_sf"/>
</dbReference>
<dbReference type="PANTHER" id="PTHR43156:SF2">
    <property type="entry name" value="STAGE II SPORULATION PROTEIN E"/>
    <property type="match status" value="1"/>
</dbReference>
<proteinExistence type="predicted"/>